<dbReference type="EMBL" id="JAGGNH010000002">
    <property type="protein sequence ID" value="KAJ0980494.1"/>
    <property type="molecule type" value="Genomic_DNA"/>
</dbReference>
<sequence>MFSSARAVVDPLGSKLFSGVDKSENLIFRPGPSCLRLKPSTSKTRLGAVAVDRSSDLSMSSYSSLIPKKQSDQRSGIAVEKIEEWMRESIGEIVKGVGEAPFLLNIFSASSSLRLEKERAVPENWPQIRRRWSEGSAMPDGIVLVEEIKDGEVAEEEEDGQRTWGVLVQGRGMDCASCYLLKTCRVRGPAGFCTHFSLVRAKCFGDPAEVQLRKAWLAS</sequence>
<evidence type="ECO:0000313" key="2">
    <source>
        <dbReference type="EMBL" id="KAJ0980494.1"/>
    </source>
</evidence>
<dbReference type="PANTHER" id="PTHR35127:SF1">
    <property type="entry name" value="GENOME ASSEMBLY, CHROMOSOME: A10"/>
    <property type="match status" value="1"/>
</dbReference>
<dbReference type="Pfam" id="PF25089">
    <property type="entry name" value="DUF7804"/>
    <property type="match status" value="1"/>
</dbReference>
<accession>A0A9D5HL20</accession>
<dbReference type="AlphaFoldDB" id="A0A9D5HL20"/>
<dbReference type="InterPro" id="IPR056706">
    <property type="entry name" value="DUF7804"/>
</dbReference>
<dbReference type="PANTHER" id="PTHR35127">
    <property type="entry name" value="OS03G0736900 PROTEIN"/>
    <property type="match status" value="1"/>
</dbReference>
<proteinExistence type="predicted"/>
<evidence type="ECO:0000259" key="1">
    <source>
        <dbReference type="Pfam" id="PF25089"/>
    </source>
</evidence>
<keyword evidence="3" id="KW-1185">Reference proteome</keyword>
<gene>
    <name evidence="2" type="ORF">J5N97_008749</name>
</gene>
<protein>
    <recommendedName>
        <fullName evidence="1">DUF7804 domain-containing protein</fullName>
    </recommendedName>
</protein>
<dbReference type="OrthoDB" id="2013011at2759"/>
<reference evidence="2" key="2">
    <citation type="journal article" date="2022" name="Hortic Res">
        <title>The genome of Dioscorea zingiberensis sheds light on the biosynthesis, origin and evolution of the medicinally important diosgenin saponins.</title>
        <authorList>
            <person name="Li Y."/>
            <person name="Tan C."/>
            <person name="Li Z."/>
            <person name="Guo J."/>
            <person name="Li S."/>
            <person name="Chen X."/>
            <person name="Wang C."/>
            <person name="Dai X."/>
            <person name="Yang H."/>
            <person name="Song W."/>
            <person name="Hou L."/>
            <person name="Xu J."/>
            <person name="Tong Z."/>
            <person name="Xu A."/>
            <person name="Yuan X."/>
            <person name="Wang W."/>
            <person name="Yang Q."/>
            <person name="Chen L."/>
            <person name="Sun Z."/>
            <person name="Wang K."/>
            <person name="Pan B."/>
            <person name="Chen J."/>
            <person name="Bao Y."/>
            <person name="Liu F."/>
            <person name="Qi X."/>
            <person name="Gang D.R."/>
            <person name="Wen J."/>
            <person name="Li J."/>
        </authorList>
    </citation>
    <scope>NUCLEOTIDE SEQUENCE</scope>
    <source>
        <strain evidence="2">Dzin_1.0</strain>
    </source>
</reference>
<dbReference type="Proteomes" id="UP001085076">
    <property type="component" value="Miscellaneous, Linkage group lg02"/>
</dbReference>
<reference evidence="2" key="1">
    <citation type="submission" date="2021-03" db="EMBL/GenBank/DDBJ databases">
        <authorList>
            <person name="Li Z."/>
            <person name="Yang C."/>
        </authorList>
    </citation>
    <scope>NUCLEOTIDE SEQUENCE</scope>
    <source>
        <strain evidence="2">Dzin_1.0</strain>
        <tissue evidence="2">Leaf</tissue>
    </source>
</reference>
<feature type="domain" description="DUF7804" evidence="1">
    <location>
        <begin position="77"/>
        <end position="155"/>
    </location>
</feature>
<evidence type="ECO:0000313" key="3">
    <source>
        <dbReference type="Proteomes" id="UP001085076"/>
    </source>
</evidence>
<comment type="caution">
    <text evidence="2">The sequence shown here is derived from an EMBL/GenBank/DDBJ whole genome shotgun (WGS) entry which is preliminary data.</text>
</comment>
<name>A0A9D5HL20_9LILI</name>
<organism evidence="2 3">
    <name type="scientific">Dioscorea zingiberensis</name>
    <dbReference type="NCBI Taxonomy" id="325984"/>
    <lineage>
        <taxon>Eukaryota</taxon>
        <taxon>Viridiplantae</taxon>
        <taxon>Streptophyta</taxon>
        <taxon>Embryophyta</taxon>
        <taxon>Tracheophyta</taxon>
        <taxon>Spermatophyta</taxon>
        <taxon>Magnoliopsida</taxon>
        <taxon>Liliopsida</taxon>
        <taxon>Dioscoreales</taxon>
        <taxon>Dioscoreaceae</taxon>
        <taxon>Dioscorea</taxon>
    </lineage>
</organism>